<protein>
    <submittedName>
        <fullName evidence="1">Uncharacterized protein</fullName>
    </submittedName>
</protein>
<evidence type="ECO:0000313" key="1">
    <source>
        <dbReference type="EMBL" id="JAV64788.1"/>
    </source>
</evidence>
<dbReference type="AlphaFoldDB" id="A0A1Y1KW37"/>
<accession>A0A1Y1KW37</accession>
<name>A0A1Y1KW37_PHOPY</name>
<dbReference type="EMBL" id="GEZM01073841">
    <property type="protein sequence ID" value="JAV64791.1"/>
    <property type="molecule type" value="Transcribed_RNA"/>
</dbReference>
<dbReference type="EMBL" id="GEZM01073842">
    <property type="protein sequence ID" value="JAV64788.1"/>
    <property type="molecule type" value="Transcribed_RNA"/>
</dbReference>
<reference evidence="1" key="1">
    <citation type="journal article" date="2016" name="Sci. Rep.">
        <title>Molecular characterization of firefly nuptial gifts: a multi-omics approach sheds light on postcopulatory sexual selection.</title>
        <authorList>
            <person name="Al-Wathiqui N."/>
            <person name="Fallon T.R."/>
            <person name="South A."/>
            <person name="Weng J.K."/>
            <person name="Lewis S.M."/>
        </authorList>
    </citation>
    <scope>NUCLEOTIDE SEQUENCE</scope>
</reference>
<sequence length="101" mass="11680">MTVLESLRFYFRKSSYIYVFAKNIHTFSEKAFDGQVRNLFFERKTKKASGNARALFCVLRKGDSDTVIIELNRDGANFKIRSVDTLDCEKTNVEAVLHFCV</sequence>
<proteinExistence type="predicted"/>
<organism evidence="1">
    <name type="scientific">Photinus pyralis</name>
    <name type="common">Common eastern firefly</name>
    <name type="synonym">Lampyris pyralis</name>
    <dbReference type="NCBI Taxonomy" id="7054"/>
    <lineage>
        <taxon>Eukaryota</taxon>
        <taxon>Metazoa</taxon>
        <taxon>Ecdysozoa</taxon>
        <taxon>Arthropoda</taxon>
        <taxon>Hexapoda</taxon>
        <taxon>Insecta</taxon>
        <taxon>Pterygota</taxon>
        <taxon>Neoptera</taxon>
        <taxon>Endopterygota</taxon>
        <taxon>Coleoptera</taxon>
        <taxon>Polyphaga</taxon>
        <taxon>Elateriformia</taxon>
        <taxon>Elateroidea</taxon>
        <taxon>Lampyridae</taxon>
        <taxon>Lampyrinae</taxon>
        <taxon>Photinus</taxon>
    </lineage>
</organism>